<evidence type="ECO:0000313" key="2">
    <source>
        <dbReference type="EMBL" id="CAH7667846.1"/>
    </source>
</evidence>
<keyword evidence="1" id="KW-0732">Signal</keyword>
<organism evidence="2 3">
    <name type="scientific">Phakopsora pachyrhizi</name>
    <name type="common">Asian soybean rust disease fungus</name>
    <dbReference type="NCBI Taxonomy" id="170000"/>
    <lineage>
        <taxon>Eukaryota</taxon>
        <taxon>Fungi</taxon>
        <taxon>Dikarya</taxon>
        <taxon>Basidiomycota</taxon>
        <taxon>Pucciniomycotina</taxon>
        <taxon>Pucciniomycetes</taxon>
        <taxon>Pucciniales</taxon>
        <taxon>Phakopsoraceae</taxon>
        <taxon>Phakopsora</taxon>
    </lineage>
</organism>
<evidence type="ECO:0000313" key="3">
    <source>
        <dbReference type="Proteomes" id="UP001153365"/>
    </source>
</evidence>
<reference evidence="2" key="1">
    <citation type="submission" date="2022-06" db="EMBL/GenBank/DDBJ databases">
        <authorList>
            <consortium name="SYNGENTA / RWTH Aachen University"/>
        </authorList>
    </citation>
    <scope>NUCLEOTIDE SEQUENCE</scope>
</reference>
<dbReference type="EMBL" id="CALTRL010000395">
    <property type="protein sequence ID" value="CAH7667846.1"/>
    <property type="molecule type" value="Genomic_DNA"/>
</dbReference>
<keyword evidence="3" id="KW-1185">Reference proteome</keyword>
<gene>
    <name evidence="2" type="ORF">PPACK8108_LOCUS2280</name>
</gene>
<sequence>MKNIFRGSLYIFLTLLNLIVSLEAALVAFDEEVSLLRNTDRISQTQPKTLELQKYSKAYNGPLIYAPSSSVEIFKSAAQLHTSPKSDKSFTRDWRSIHMNDLLNPRITQPIKSKKGSLLLYLFRKKPKTQYEVKKTLVLSDKGSTDTSSLFNKESLALSYPRKEKKSGNYLEGLEIEVPTLSDEALVDLRDWKRSTSVLYFIEQIELRTNKVVDLLKRPDLNIEDVEGLSNFLKDLNVDENGDLKNLREGETIYLMIQDVWKASKSNFPAEVKTQIFYRYEYRLKKIFDKLSEQRFFIKKGKKETLIKESMEIVLYRLKKFKEKLEDEIIMLDNWRDESMKIIEKFNSLWWMISDDSNLRVKQEKNLDKILTVSAVRSGNEKLFKEFYKISVKVRGDSEENEGLLQSLISEISPLKKKDPKKRAIFYYQTHSISEELYHATIAQAKNVGTKILREIKFYLNTYKPL</sequence>
<feature type="signal peptide" evidence="1">
    <location>
        <begin position="1"/>
        <end position="24"/>
    </location>
</feature>
<comment type="caution">
    <text evidence="2">The sequence shown here is derived from an EMBL/GenBank/DDBJ whole genome shotgun (WGS) entry which is preliminary data.</text>
</comment>
<accession>A0AAV0AL60</accession>
<dbReference type="Proteomes" id="UP001153365">
    <property type="component" value="Unassembled WGS sequence"/>
</dbReference>
<name>A0AAV0AL60_PHAPC</name>
<protein>
    <submittedName>
        <fullName evidence="2">Expressed protein</fullName>
    </submittedName>
</protein>
<proteinExistence type="predicted"/>
<dbReference type="AlphaFoldDB" id="A0AAV0AL60"/>
<evidence type="ECO:0000256" key="1">
    <source>
        <dbReference type="SAM" id="SignalP"/>
    </source>
</evidence>
<feature type="chain" id="PRO_5043336778" evidence="1">
    <location>
        <begin position="25"/>
        <end position="466"/>
    </location>
</feature>